<protein>
    <submittedName>
        <fullName evidence="1">Uncharacterized protein</fullName>
    </submittedName>
</protein>
<organism evidence="1">
    <name type="scientific">Anguilla anguilla</name>
    <name type="common">European freshwater eel</name>
    <name type="synonym">Muraena anguilla</name>
    <dbReference type="NCBI Taxonomy" id="7936"/>
    <lineage>
        <taxon>Eukaryota</taxon>
        <taxon>Metazoa</taxon>
        <taxon>Chordata</taxon>
        <taxon>Craniata</taxon>
        <taxon>Vertebrata</taxon>
        <taxon>Euteleostomi</taxon>
        <taxon>Actinopterygii</taxon>
        <taxon>Neopterygii</taxon>
        <taxon>Teleostei</taxon>
        <taxon>Anguilliformes</taxon>
        <taxon>Anguillidae</taxon>
        <taxon>Anguilla</taxon>
    </lineage>
</organism>
<proteinExistence type="predicted"/>
<dbReference type="AlphaFoldDB" id="A0A0E9PUJ3"/>
<accession>A0A0E9PUJ3</accession>
<sequence>MLATVALTAPLFGKGSGAHSC</sequence>
<name>A0A0E9PUJ3_ANGAN</name>
<dbReference type="EMBL" id="GBXM01101039">
    <property type="protein sequence ID" value="JAH07538.1"/>
    <property type="molecule type" value="Transcribed_RNA"/>
</dbReference>
<reference evidence="1" key="2">
    <citation type="journal article" date="2015" name="Fish Shellfish Immunol.">
        <title>Early steps in the European eel (Anguilla anguilla)-Vibrio vulnificus interaction in the gills: Role of the RtxA13 toxin.</title>
        <authorList>
            <person name="Callol A."/>
            <person name="Pajuelo D."/>
            <person name="Ebbesson L."/>
            <person name="Teles M."/>
            <person name="MacKenzie S."/>
            <person name="Amaro C."/>
        </authorList>
    </citation>
    <scope>NUCLEOTIDE SEQUENCE</scope>
</reference>
<reference evidence="1" key="1">
    <citation type="submission" date="2014-11" db="EMBL/GenBank/DDBJ databases">
        <authorList>
            <person name="Amaro Gonzalez C."/>
        </authorList>
    </citation>
    <scope>NUCLEOTIDE SEQUENCE</scope>
</reference>
<evidence type="ECO:0000313" key="1">
    <source>
        <dbReference type="EMBL" id="JAH07538.1"/>
    </source>
</evidence>